<evidence type="ECO:0000313" key="2">
    <source>
        <dbReference type="EMBL" id="QES51037.1"/>
    </source>
</evidence>
<dbReference type="InterPro" id="IPR045428">
    <property type="entry name" value="EACC1"/>
</dbReference>
<dbReference type="RefSeq" id="WP_150210787.1">
    <property type="nucleotide sequence ID" value="NZ_CP029190.1"/>
</dbReference>
<dbReference type="Pfam" id="PF19953">
    <property type="entry name" value="EACC1"/>
    <property type="match status" value="1"/>
</dbReference>
<proteinExistence type="predicted"/>
<dbReference type="OrthoDB" id="3626734at2"/>
<dbReference type="AlphaFoldDB" id="A0A5P2DA14"/>
<feature type="region of interest" description="Disordered" evidence="1">
    <location>
        <begin position="123"/>
        <end position="147"/>
    </location>
</feature>
<gene>
    <name evidence="2" type="ORF">DEJ50_27600</name>
</gene>
<dbReference type="Proteomes" id="UP000325211">
    <property type="component" value="Chromosome"/>
</dbReference>
<evidence type="ECO:0000313" key="3">
    <source>
        <dbReference type="Proteomes" id="UP000325211"/>
    </source>
</evidence>
<feature type="region of interest" description="Disordered" evidence="1">
    <location>
        <begin position="1"/>
        <end position="21"/>
    </location>
</feature>
<evidence type="ECO:0000256" key="1">
    <source>
        <dbReference type="SAM" id="MobiDB-lite"/>
    </source>
</evidence>
<organism evidence="2 3">
    <name type="scientific">Streptomyces venezuelae</name>
    <dbReference type="NCBI Taxonomy" id="54571"/>
    <lineage>
        <taxon>Bacteria</taxon>
        <taxon>Bacillati</taxon>
        <taxon>Actinomycetota</taxon>
        <taxon>Actinomycetes</taxon>
        <taxon>Kitasatosporales</taxon>
        <taxon>Streptomycetaceae</taxon>
        <taxon>Streptomyces</taxon>
    </lineage>
</organism>
<dbReference type="EMBL" id="CP029190">
    <property type="protein sequence ID" value="QES51037.1"/>
    <property type="molecule type" value="Genomic_DNA"/>
</dbReference>
<accession>A0A5P2DA14</accession>
<reference evidence="2 3" key="1">
    <citation type="submission" date="2018-05" db="EMBL/GenBank/DDBJ databases">
        <title>Streptomyces venezuelae.</title>
        <authorList>
            <person name="Kim W."/>
            <person name="Lee N."/>
            <person name="Cho B.-K."/>
        </authorList>
    </citation>
    <scope>NUCLEOTIDE SEQUENCE [LARGE SCALE GENOMIC DNA]</scope>
    <source>
        <strain evidence="2 3">ATCC 21782</strain>
    </source>
</reference>
<protein>
    <submittedName>
        <fullName evidence="2">Uncharacterized protein</fullName>
    </submittedName>
</protein>
<name>A0A5P2DA14_STRVZ</name>
<feature type="compositionally biased region" description="Basic and acidic residues" evidence="1">
    <location>
        <begin position="137"/>
        <end position="147"/>
    </location>
</feature>
<sequence length="147" mass="15802">MREFELRVDDGTAGRAGRPPEDDLRSLLHWLNEDDGVRRETRGRVGGDGPPLPGHLGTGLDLLQLAVGSGLSTGSLVFAVLQWQASRRRPPVLTVRRGAYEVRLTGAEATDPEALRRIVAALETDGPAGTDGPAWTDRPDGNDDRTA</sequence>